<sequence>MRPRLPGIYDALRGSFLHPQWLTDRLHARSRRLLKPLRDAVILDVGSGDSDNAPYVHGSNVLIRLDYPRTNKSYRLRPDLFADARHLPVADRSMDVVLLFEVLEHVWPNSTVLPEIRRVLRRNGTLYLSVPFLYPVHDAPNDFHRFTIHGIRLHLEHSGFRVVLERQHGNSLLVPVQLMNLALLEGCRALWNRSRWLGYAAMLAAYPLCLINNLLALPMTLLPDRGAGCFGYLVVAERK</sequence>
<dbReference type="InterPro" id="IPR029063">
    <property type="entry name" value="SAM-dependent_MTases_sf"/>
</dbReference>
<gene>
    <name evidence="3" type="ORF">A2151_03030</name>
</gene>
<dbReference type="AlphaFoldDB" id="A0A1F6TRE5"/>
<name>A0A1F6TRE5_9PROT</name>
<keyword evidence="1" id="KW-0812">Transmembrane</keyword>
<feature type="domain" description="Methyltransferase type 11" evidence="2">
    <location>
        <begin position="43"/>
        <end position="128"/>
    </location>
</feature>
<evidence type="ECO:0000313" key="3">
    <source>
        <dbReference type="EMBL" id="OGI47714.1"/>
    </source>
</evidence>
<dbReference type="STRING" id="1817760.A2151_03030"/>
<organism evidence="3 4">
    <name type="scientific">Candidatus Muproteobacteria bacterium RBG_16_65_34</name>
    <dbReference type="NCBI Taxonomy" id="1817760"/>
    <lineage>
        <taxon>Bacteria</taxon>
        <taxon>Pseudomonadati</taxon>
        <taxon>Pseudomonadota</taxon>
        <taxon>Candidatus Muproteobacteria</taxon>
    </lineage>
</organism>
<dbReference type="Gene3D" id="3.40.50.150">
    <property type="entry name" value="Vaccinia Virus protein VP39"/>
    <property type="match status" value="1"/>
</dbReference>
<protein>
    <recommendedName>
        <fullName evidence="2">Methyltransferase type 11 domain-containing protein</fullName>
    </recommendedName>
</protein>
<feature type="transmembrane region" description="Helical" evidence="1">
    <location>
        <begin position="196"/>
        <end position="215"/>
    </location>
</feature>
<dbReference type="SUPFAM" id="SSF53335">
    <property type="entry name" value="S-adenosyl-L-methionine-dependent methyltransferases"/>
    <property type="match status" value="1"/>
</dbReference>
<evidence type="ECO:0000256" key="1">
    <source>
        <dbReference type="SAM" id="Phobius"/>
    </source>
</evidence>
<evidence type="ECO:0000259" key="2">
    <source>
        <dbReference type="Pfam" id="PF08241"/>
    </source>
</evidence>
<dbReference type="GO" id="GO:0008757">
    <property type="term" value="F:S-adenosylmethionine-dependent methyltransferase activity"/>
    <property type="evidence" value="ECO:0007669"/>
    <property type="project" value="InterPro"/>
</dbReference>
<evidence type="ECO:0000313" key="4">
    <source>
        <dbReference type="Proteomes" id="UP000178885"/>
    </source>
</evidence>
<dbReference type="InterPro" id="IPR013216">
    <property type="entry name" value="Methyltransf_11"/>
</dbReference>
<dbReference type="Pfam" id="PF08241">
    <property type="entry name" value="Methyltransf_11"/>
    <property type="match status" value="1"/>
</dbReference>
<keyword evidence="1" id="KW-1133">Transmembrane helix</keyword>
<dbReference type="Proteomes" id="UP000178885">
    <property type="component" value="Unassembled WGS sequence"/>
</dbReference>
<comment type="caution">
    <text evidence="3">The sequence shown here is derived from an EMBL/GenBank/DDBJ whole genome shotgun (WGS) entry which is preliminary data.</text>
</comment>
<reference evidence="3 4" key="1">
    <citation type="journal article" date="2016" name="Nat. Commun.">
        <title>Thousands of microbial genomes shed light on interconnected biogeochemical processes in an aquifer system.</title>
        <authorList>
            <person name="Anantharaman K."/>
            <person name="Brown C.T."/>
            <person name="Hug L.A."/>
            <person name="Sharon I."/>
            <person name="Castelle C.J."/>
            <person name="Probst A.J."/>
            <person name="Thomas B.C."/>
            <person name="Singh A."/>
            <person name="Wilkins M.J."/>
            <person name="Karaoz U."/>
            <person name="Brodie E.L."/>
            <person name="Williams K.H."/>
            <person name="Hubbard S.S."/>
            <person name="Banfield J.F."/>
        </authorList>
    </citation>
    <scope>NUCLEOTIDE SEQUENCE [LARGE SCALE GENOMIC DNA]</scope>
</reference>
<accession>A0A1F6TRE5</accession>
<proteinExistence type="predicted"/>
<keyword evidence="1" id="KW-0472">Membrane</keyword>
<dbReference type="EMBL" id="MFSU01000048">
    <property type="protein sequence ID" value="OGI47714.1"/>
    <property type="molecule type" value="Genomic_DNA"/>
</dbReference>